<gene>
    <name evidence="10" type="ORF">TL16_g06655</name>
</gene>
<protein>
    <recommendedName>
        <fullName evidence="9">Dynamin-type G domain-containing protein</fullName>
    </recommendedName>
</protein>
<evidence type="ECO:0000256" key="3">
    <source>
        <dbReference type="ARBA" id="ARBA00022475"/>
    </source>
</evidence>
<dbReference type="Gene3D" id="1.10.268.20">
    <property type="match status" value="1"/>
</dbReference>
<dbReference type="Gene3D" id="3.40.50.300">
    <property type="entry name" value="P-loop containing nucleotide triphosphate hydrolases"/>
    <property type="match status" value="1"/>
</dbReference>
<keyword evidence="7" id="KW-0106">Calcium</keyword>
<dbReference type="PANTHER" id="PTHR11216">
    <property type="entry name" value="EH DOMAIN"/>
    <property type="match status" value="1"/>
</dbReference>
<name>A0A9W7AU27_9STRA</name>
<dbReference type="GO" id="GO:0010008">
    <property type="term" value="C:endosome membrane"/>
    <property type="evidence" value="ECO:0007669"/>
    <property type="project" value="UniProtKB-SubCell"/>
</dbReference>
<keyword evidence="8" id="KW-0472">Membrane</keyword>
<dbReference type="SUPFAM" id="SSF52540">
    <property type="entry name" value="P-loop containing nucleoside triphosphate hydrolases"/>
    <property type="match status" value="1"/>
</dbReference>
<proteinExistence type="predicted"/>
<organism evidence="10 11">
    <name type="scientific">Triparma laevis f. inornata</name>
    <dbReference type="NCBI Taxonomy" id="1714386"/>
    <lineage>
        <taxon>Eukaryota</taxon>
        <taxon>Sar</taxon>
        <taxon>Stramenopiles</taxon>
        <taxon>Ochrophyta</taxon>
        <taxon>Bolidophyceae</taxon>
        <taxon>Parmales</taxon>
        <taxon>Triparmaceae</taxon>
        <taxon>Triparma</taxon>
    </lineage>
</organism>
<dbReference type="CDD" id="cd09913">
    <property type="entry name" value="EHD"/>
    <property type="match status" value="1"/>
</dbReference>
<evidence type="ECO:0000256" key="6">
    <source>
        <dbReference type="ARBA" id="ARBA00022753"/>
    </source>
</evidence>
<feature type="domain" description="Dynamin-type G" evidence="9">
    <location>
        <begin position="35"/>
        <end position="267"/>
    </location>
</feature>
<sequence>VISKLQKIYKSKVLPFEKRYNYPYFFSPHLTDSEFLSKPQVMLVGQYSVGKTTFIKYLLGRSFPGQRIGPEPTTDRFTVVINGPEERTIPGNALSVHPSVPYRGLERFGVNFLNRFEGSVMPSSVLQKISLIDTPGILAGEKQRLERGYDFTEVVKWFAERADLIIVLFDAHKLDISDELKNAIDALKGHDEKIRCILNKADQIDRQRLMRVYGALLWSMGKVISTPEVLKVYVGSFWSEPLQNQENKELFEAEENDLMNDLRQLPKQSAVRKINELVKRIRKARVLGYIISHLRSQMPSMMGKEKKQKQLIEDLPNQFRSCMKKYNLASGDFPDLEMFKEKLRECKFSEFKTLSTSLMSDLDKVLSKDIPALMDA</sequence>
<dbReference type="EMBL" id="BLQM01000203">
    <property type="protein sequence ID" value="GMH75113.1"/>
    <property type="molecule type" value="Genomic_DNA"/>
</dbReference>
<dbReference type="Pfam" id="PF18150">
    <property type="entry name" value="DUF5600"/>
    <property type="match status" value="1"/>
</dbReference>
<keyword evidence="4" id="KW-0479">Metal-binding</keyword>
<dbReference type="GO" id="GO:0006897">
    <property type="term" value="P:endocytosis"/>
    <property type="evidence" value="ECO:0007669"/>
    <property type="project" value="TreeGrafter"/>
</dbReference>
<dbReference type="AlphaFoldDB" id="A0A9W7AU27"/>
<dbReference type="GO" id="GO:0005525">
    <property type="term" value="F:GTP binding"/>
    <property type="evidence" value="ECO:0007669"/>
    <property type="project" value="InterPro"/>
</dbReference>
<dbReference type="Pfam" id="PF16880">
    <property type="entry name" value="EHD_N"/>
    <property type="match status" value="1"/>
</dbReference>
<dbReference type="PANTHER" id="PTHR11216:SF31">
    <property type="entry name" value="AT21416P"/>
    <property type="match status" value="1"/>
</dbReference>
<evidence type="ECO:0000259" key="9">
    <source>
        <dbReference type="PROSITE" id="PS51718"/>
    </source>
</evidence>
<evidence type="ECO:0000313" key="11">
    <source>
        <dbReference type="Proteomes" id="UP001162640"/>
    </source>
</evidence>
<accession>A0A9W7AU27</accession>
<keyword evidence="6" id="KW-0967">Endosome</keyword>
<dbReference type="InterPro" id="IPR031692">
    <property type="entry name" value="EHD_N"/>
</dbReference>
<keyword evidence="5" id="KW-0547">Nucleotide-binding</keyword>
<evidence type="ECO:0000256" key="2">
    <source>
        <dbReference type="ARBA" id="ARBA00004481"/>
    </source>
</evidence>
<feature type="non-terminal residue" evidence="10">
    <location>
        <position position="376"/>
    </location>
</feature>
<dbReference type="GO" id="GO:0046872">
    <property type="term" value="F:metal ion binding"/>
    <property type="evidence" value="ECO:0007669"/>
    <property type="project" value="UniProtKB-KW"/>
</dbReference>
<dbReference type="InterPro" id="IPR045063">
    <property type="entry name" value="Dynamin_N"/>
</dbReference>
<dbReference type="GO" id="GO:0005886">
    <property type="term" value="C:plasma membrane"/>
    <property type="evidence" value="ECO:0007669"/>
    <property type="project" value="UniProtKB-SubCell"/>
</dbReference>
<dbReference type="Pfam" id="PF00350">
    <property type="entry name" value="Dynamin_N"/>
    <property type="match status" value="1"/>
</dbReference>
<dbReference type="GO" id="GO:0016197">
    <property type="term" value="P:endosomal transport"/>
    <property type="evidence" value="ECO:0007669"/>
    <property type="project" value="TreeGrafter"/>
</dbReference>
<comment type="subcellular location">
    <subcellularLocation>
        <location evidence="1">Cell membrane</location>
        <topology evidence="1">Peripheral membrane protein</topology>
        <orientation evidence="1">Cytoplasmic side</orientation>
    </subcellularLocation>
    <subcellularLocation>
        <location evidence="2">Endosome membrane</location>
        <topology evidence="2">Peripheral membrane protein</topology>
    </subcellularLocation>
</comment>
<evidence type="ECO:0000256" key="4">
    <source>
        <dbReference type="ARBA" id="ARBA00022723"/>
    </source>
</evidence>
<evidence type="ECO:0000256" key="8">
    <source>
        <dbReference type="ARBA" id="ARBA00023136"/>
    </source>
</evidence>
<dbReference type="InterPro" id="IPR030381">
    <property type="entry name" value="G_DYNAMIN_dom"/>
</dbReference>
<reference evidence="11" key="1">
    <citation type="journal article" date="2023" name="Commun. Biol.">
        <title>Genome analysis of Parmales, the sister group of diatoms, reveals the evolutionary specialization of diatoms from phago-mixotrophs to photoautotrophs.</title>
        <authorList>
            <person name="Ban H."/>
            <person name="Sato S."/>
            <person name="Yoshikawa S."/>
            <person name="Yamada K."/>
            <person name="Nakamura Y."/>
            <person name="Ichinomiya M."/>
            <person name="Sato N."/>
            <person name="Blanc-Mathieu R."/>
            <person name="Endo H."/>
            <person name="Kuwata A."/>
            <person name="Ogata H."/>
        </authorList>
    </citation>
    <scope>NUCLEOTIDE SEQUENCE [LARGE SCALE GENOMIC DNA]</scope>
</reference>
<dbReference type="PROSITE" id="PS51718">
    <property type="entry name" value="G_DYNAMIN_2"/>
    <property type="match status" value="1"/>
</dbReference>
<dbReference type="InterPro" id="IPR040990">
    <property type="entry name" value="DUF5600"/>
</dbReference>
<dbReference type="InterPro" id="IPR027417">
    <property type="entry name" value="P-loop_NTPase"/>
</dbReference>
<evidence type="ECO:0000313" key="10">
    <source>
        <dbReference type="EMBL" id="GMH75113.1"/>
    </source>
</evidence>
<keyword evidence="3" id="KW-1003">Cell membrane</keyword>
<comment type="caution">
    <text evidence="10">The sequence shown here is derived from an EMBL/GenBank/DDBJ whole genome shotgun (WGS) entry which is preliminary data.</text>
</comment>
<dbReference type="Proteomes" id="UP001162640">
    <property type="component" value="Unassembled WGS sequence"/>
</dbReference>
<evidence type="ECO:0000256" key="7">
    <source>
        <dbReference type="ARBA" id="ARBA00022837"/>
    </source>
</evidence>
<dbReference type="FunFam" id="3.40.50.300:FF:000147">
    <property type="entry name" value="EH domain-containing protein 1"/>
    <property type="match status" value="1"/>
</dbReference>
<evidence type="ECO:0000256" key="1">
    <source>
        <dbReference type="ARBA" id="ARBA00004413"/>
    </source>
</evidence>
<feature type="non-terminal residue" evidence="10">
    <location>
        <position position="1"/>
    </location>
</feature>
<evidence type="ECO:0000256" key="5">
    <source>
        <dbReference type="ARBA" id="ARBA00022741"/>
    </source>
</evidence>